<accession>A0ACC0KHM6</accession>
<evidence type="ECO:0000313" key="2">
    <source>
        <dbReference type="Proteomes" id="UP001064048"/>
    </source>
</evidence>
<keyword evidence="2" id="KW-1185">Reference proteome</keyword>
<organism evidence="1 2">
    <name type="scientific">Choristoneura fumiferana</name>
    <name type="common">Spruce budworm moth</name>
    <name type="synonym">Archips fumiferana</name>
    <dbReference type="NCBI Taxonomy" id="7141"/>
    <lineage>
        <taxon>Eukaryota</taxon>
        <taxon>Metazoa</taxon>
        <taxon>Ecdysozoa</taxon>
        <taxon>Arthropoda</taxon>
        <taxon>Hexapoda</taxon>
        <taxon>Insecta</taxon>
        <taxon>Pterygota</taxon>
        <taxon>Neoptera</taxon>
        <taxon>Endopterygota</taxon>
        <taxon>Lepidoptera</taxon>
        <taxon>Glossata</taxon>
        <taxon>Ditrysia</taxon>
        <taxon>Tortricoidea</taxon>
        <taxon>Tortricidae</taxon>
        <taxon>Tortricinae</taxon>
        <taxon>Choristoneura</taxon>
    </lineage>
</organism>
<dbReference type="EMBL" id="CM046106">
    <property type="protein sequence ID" value="KAI8435571.1"/>
    <property type="molecule type" value="Genomic_DNA"/>
</dbReference>
<dbReference type="Proteomes" id="UP001064048">
    <property type="component" value="Chromosome 6"/>
</dbReference>
<comment type="caution">
    <text evidence="1">The sequence shown here is derived from an EMBL/GenBank/DDBJ whole genome shotgun (WGS) entry which is preliminary data.</text>
</comment>
<name>A0ACC0KHM6_CHOFU</name>
<proteinExistence type="predicted"/>
<protein>
    <submittedName>
        <fullName evidence="1">Uncharacterized protein</fullName>
    </submittedName>
</protein>
<sequence length="1746" mass="197845">MDAAAAVARVKAVQGAFQVLVMLQLTAIHWPEQTVLPVVPAGCVLANRLSESSHVRVLLIEAGGDPPFETMLPGLLAYIPETAQDWNFTEEYDKNRELYQKNLVMPLTQAKMLGGGSSMNYMFYVRGNPHDYQTWADTVDDQSWNYSNILPLFKKSEYMDDPGLLKSKYSKFHGTSGFLHVSRQPDHAVHDYEEMFRELGHKILPDVNGDETLGYGQPTYTIAKGVRQSTSFSFLRPVKHRHNLDVLKNTFATKILFDDSKNAIGVEALTEDHKKVVLMADKEVILSAGALNSPKLLLNSGIGPDAHLNSLGIKVISNLPVGQNLQDHPGTLVAYKFKKANEPPHPPNYARFPLPPLDGFVAFDKDQSYPDYQAIPFAIPNDSDGPLQFCSFNFGLEYDICQAIYEAGKGREMLFAVVNLLHPKSRGNVELQSTNPIDPPLVTVAALSDEADLEKLALALADFDKLRTSSYFKSVDGEFVDHKLPKCGGLEVGSREYWRCHVLSTRITMYHYSGTCAMGSVLDSRLRVRGVQRLRVADGSAMPNITNDNDYLESEEEYDYEEFRPEVNLTKTEKKDIMEAAEYGMQKMHELYAVMEPKLYSMGLWLDDSNPARYVAAFNAPSEDAAKFYRYGYASLQAAAKLKQLTSRDGLESRTEEAQFPAASALRQSPLLQHCPLRGTPKCPPASKRYRTHDGTCNNLNRPRWGSTMTPVQRFLAPSYSDGIQAPRRSVFGSPLPSAREISSMVHEDQHVETPGITHLLMQWGQFLDHDVTSSSQSRGFNGSHPECMPIAVPQSDPFYGPKGVRCLDFVRSSPAPRDDCALGWREQMNQVSAYIDGSPLYASSARQSDKLRLFRNGMLQYGKVQNRRPLLPPERRDELCRGGAVSSDCFKSGDARVNEHPGLVAAHIVWLRQHNRMAQELAHLNPHWSDEKVYQETRKIVGAMIQHITYREFLPIVLGQEVMRLFDLEPQKKGYYTGYSPKINPSPASSFGSAAFRFGHSLVQPSMVRFDRFHRPMKNNVSLHDELTNPSNIWSMGAVDRLLLGMVNQPIQKRDEFITEELTNHLFQTPSFDFGMDLAAINIQRGRDHGIAPYTAWREPCGLSEINEFEDLFRVMSPRSVRRMQSLHVDDIDLFTGGMSERPVVGGLVGPTFACIIAQQYENGGFESSLTPAQLQQIRRISFAQILCRTLDTIDSIQPFVFLSAENIDNDRISCLNGLLNNFDLSPWTDVNSSNDISKSDDISTQAPNETKTTTTKKPTTKKPQKLAANKVGQKKPAPANVTNTHNVTKPKLTHRHNKTDVINDTITVTDKNITQPTVQKIDDKLDFKNKTRRFEDINSRRNHNKPTKQYGNDYDDDEDVHSVQSVVINNLQHKRPYNRPVIAVTENVDKYTYLINYVPRPTQSWRQTTRRPYEKDVVKVTYQTYDDTYRRPNKPYYYNRQNDKNENYNLRQNRPNLNDETFSSARSNEQTMTTTKSEATIDKNDVTDNNKPTTENLYKLVTFGYVGTYKGDMANFKETKTDPTHQTIKHDFISKDFSTYEDEKVDKAEKQEFTKLSTFFHYDTATKPYNNVRPTRRNDDDLVPDYTKTNSKYYFVRNVLRKYPDDNSTVTDKTDDATEIKDILKENYNGPGQPLPVTIEERASGDKLALLEEAEAKSANPEPSKLRLKITKPSSPAKTPTVAFQVMPSENNPSQWATYDEKDLPEGLPHRMPPIKTDPYALKEIPRPFNFANLRKRIPGRTRN</sequence>
<reference evidence="1 2" key="1">
    <citation type="journal article" date="2022" name="Genome Biol. Evol.">
        <title>The Spruce Budworm Genome: Reconstructing the Evolutionary History of Antifreeze Proteins.</title>
        <authorList>
            <person name="Beliveau C."/>
            <person name="Gagne P."/>
            <person name="Picq S."/>
            <person name="Vernygora O."/>
            <person name="Keeling C.I."/>
            <person name="Pinkney K."/>
            <person name="Doucet D."/>
            <person name="Wen F."/>
            <person name="Johnston J.S."/>
            <person name="Maaroufi H."/>
            <person name="Boyle B."/>
            <person name="Laroche J."/>
            <person name="Dewar K."/>
            <person name="Juretic N."/>
            <person name="Blackburn G."/>
            <person name="Nisole A."/>
            <person name="Brunet B."/>
            <person name="Brandao M."/>
            <person name="Lumley L."/>
            <person name="Duan J."/>
            <person name="Quan G."/>
            <person name="Lucarotti C.J."/>
            <person name="Roe A.D."/>
            <person name="Sperling F.A.H."/>
            <person name="Levesque R.C."/>
            <person name="Cusson M."/>
        </authorList>
    </citation>
    <scope>NUCLEOTIDE SEQUENCE [LARGE SCALE GENOMIC DNA]</scope>
    <source>
        <strain evidence="1">Glfc:IPQL:Cfum</strain>
    </source>
</reference>
<evidence type="ECO:0000313" key="1">
    <source>
        <dbReference type="EMBL" id="KAI8435571.1"/>
    </source>
</evidence>
<gene>
    <name evidence="1" type="ORF">MSG28_003849</name>
</gene>